<comment type="caution">
    <text evidence="1">The sequence shown here is derived from an EMBL/GenBank/DDBJ whole genome shotgun (WGS) entry which is preliminary data.</text>
</comment>
<protein>
    <recommendedName>
        <fullName evidence="3">SAP domain-containing protein</fullName>
    </recommendedName>
</protein>
<proteinExistence type="predicted"/>
<evidence type="ECO:0008006" key="3">
    <source>
        <dbReference type="Google" id="ProtNLM"/>
    </source>
</evidence>
<accession>A0AAE0TFZ6</accession>
<evidence type="ECO:0000313" key="2">
    <source>
        <dbReference type="Proteomes" id="UP001195483"/>
    </source>
</evidence>
<evidence type="ECO:0000313" key="1">
    <source>
        <dbReference type="EMBL" id="KAK3609654.1"/>
    </source>
</evidence>
<reference evidence="1" key="3">
    <citation type="submission" date="2023-05" db="EMBL/GenBank/DDBJ databases">
        <authorList>
            <person name="Smith C.H."/>
        </authorList>
    </citation>
    <scope>NUCLEOTIDE SEQUENCE</scope>
    <source>
        <strain evidence="1">CHS0354</strain>
        <tissue evidence="1">Mantle</tissue>
    </source>
</reference>
<name>A0AAE0TFZ6_9BIVA</name>
<reference evidence="1" key="2">
    <citation type="journal article" date="2021" name="Genome Biol. Evol.">
        <title>Developing a high-quality reference genome for a parasitic bivalve with doubly uniparental inheritance (Bivalvia: Unionida).</title>
        <authorList>
            <person name="Smith C.H."/>
        </authorList>
    </citation>
    <scope>NUCLEOTIDE SEQUENCE</scope>
    <source>
        <strain evidence="1">CHS0354</strain>
        <tissue evidence="1">Mantle</tissue>
    </source>
</reference>
<dbReference type="Proteomes" id="UP001195483">
    <property type="component" value="Unassembled WGS sequence"/>
</dbReference>
<sequence>MLSKDTMLEKLKEPGKKVAGKDATAVTNTILSELGLFEDLLSGTPPCPRPENMTLQVLNSTLEERGLLTTGTRKELEAALRRDDLDCKLLDRSFTLPVIRDPKLLKHLYYFISPACVLMSAWISPLPRLLISYDWGRDEVLELNANTIIRFSIDKDDEKKVFVVNASLKLCVEPGNCIWNGAIVEKMEIPIPICNEDFKLPRNRTHHSLRNSGFV</sequence>
<organism evidence="1 2">
    <name type="scientific">Potamilus streckersoni</name>
    <dbReference type="NCBI Taxonomy" id="2493646"/>
    <lineage>
        <taxon>Eukaryota</taxon>
        <taxon>Metazoa</taxon>
        <taxon>Spiralia</taxon>
        <taxon>Lophotrochozoa</taxon>
        <taxon>Mollusca</taxon>
        <taxon>Bivalvia</taxon>
        <taxon>Autobranchia</taxon>
        <taxon>Heteroconchia</taxon>
        <taxon>Palaeoheterodonta</taxon>
        <taxon>Unionida</taxon>
        <taxon>Unionoidea</taxon>
        <taxon>Unionidae</taxon>
        <taxon>Ambleminae</taxon>
        <taxon>Lampsilini</taxon>
        <taxon>Potamilus</taxon>
    </lineage>
</organism>
<dbReference type="EMBL" id="JAEAOA010002099">
    <property type="protein sequence ID" value="KAK3609654.1"/>
    <property type="molecule type" value="Genomic_DNA"/>
</dbReference>
<dbReference type="AlphaFoldDB" id="A0AAE0TFZ6"/>
<reference evidence="1" key="1">
    <citation type="journal article" date="2021" name="Genome Biol. Evol.">
        <title>A High-Quality Reference Genome for a Parasitic Bivalve with Doubly Uniparental Inheritance (Bivalvia: Unionida).</title>
        <authorList>
            <person name="Smith C.H."/>
        </authorList>
    </citation>
    <scope>NUCLEOTIDE SEQUENCE</scope>
    <source>
        <strain evidence="1">CHS0354</strain>
    </source>
</reference>
<keyword evidence="2" id="KW-1185">Reference proteome</keyword>
<gene>
    <name evidence="1" type="ORF">CHS0354_035938</name>
</gene>